<dbReference type="PANTHER" id="PTHR30055:SF234">
    <property type="entry name" value="HTH-TYPE TRANSCRIPTIONAL REGULATOR BETI"/>
    <property type="match status" value="1"/>
</dbReference>
<sequence length="153" mass="16735">MTERRIRRRPGENRERLQEAGLIEFGLFGFHGTSTGRIAARASVPQPHVYANFRTKQELFLACVSRAVVSIVELEPDPRGVQAIPIGAVRVVYQAYATAQDPALASDLSPLLRELEQHVEPAALGNLLVRAAGALRSEAGEHSSERVATQLEL</sequence>
<feature type="DNA-binding region" description="H-T-H motif" evidence="4">
    <location>
        <begin position="34"/>
        <end position="53"/>
    </location>
</feature>
<dbReference type="Pfam" id="PF00440">
    <property type="entry name" value="TetR_N"/>
    <property type="match status" value="1"/>
</dbReference>
<organism evidence="6 7">
    <name type="scientific">Leucobacter chromiireducens subsp. chromiireducens</name>
    <dbReference type="NCBI Taxonomy" id="660067"/>
    <lineage>
        <taxon>Bacteria</taxon>
        <taxon>Bacillati</taxon>
        <taxon>Actinomycetota</taxon>
        <taxon>Actinomycetes</taxon>
        <taxon>Micrococcales</taxon>
        <taxon>Microbacteriaceae</taxon>
        <taxon>Leucobacter</taxon>
    </lineage>
</organism>
<proteinExistence type="predicted"/>
<evidence type="ECO:0000313" key="7">
    <source>
        <dbReference type="Proteomes" id="UP001646141"/>
    </source>
</evidence>
<evidence type="ECO:0000256" key="1">
    <source>
        <dbReference type="ARBA" id="ARBA00023015"/>
    </source>
</evidence>
<dbReference type="Proteomes" id="UP001646141">
    <property type="component" value="Unassembled WGS sequence"/>
</dbReference>
<dbReference type="PROSITE" id="PS50977">
    <property type="entry name" value="HTH_TETR_2"/>
    <property type="match status" value="1"/>
</dbReference>
<protein>
    <submittedName>
        <fullName evidence="6">TetR/AcrR family transcriptional regulator</fullName>
    </submittedName>
</protein>
<feature type="domain" description="HTH tetR-type" evidence="5">
    <location>
        <begin position="11"/>
        <end position="71"/>
    </location>
</feature>
<keyword evidence="2 4" id="KW-0238">DNA-binding</keyword>
<gene>
    <name evidence="6" type="ORF">D3226_11925</name>
</gene>
<evidence type="ECO:0000256" key="3">
    <source>
        <dbReference type="ARBA" id="ARBA00023163"/>
    </source>
</evidence>
<name>A0ABS1SR76_9MICO</name>
<evidence type="ECO:0000256" key="4">
    <source>
        <dbReference type="PROSITE-ProRule" id="PRU00335"/>
    </source>
</evidence>
<keyword evidence="3" id="KW-0804">Transcription</keyword>
<dbReference type="Gene3D" id="1.10.357.10">
    <property type="entry name" value="Tetracycline Repressor, domain 2"/>
    <property type="match status" value="1"/>
</dbReference>
<reference evidence="6 7" key="1">
    <citation type="submission" date="2018-09" db="EMBL/GenBank/DDBJ databases">
        <title>Comparative genomics of Leucobacter spp.</title>
        <authorList>
            <person name="Reis A.C."/>
            <person name="Kolvenbach B.A."/>
            <person name="Corvini P.F.X."/>
            <person name="Nunes O.C."/>
        </authorList>
    </citation>
    <scope>NUCLEOTIDE SEQUENCE [LARGE SCALE GENOMIC DNA]</scope>
    <source>
        <strain evidence="6 7">L-1</strain>
    </source>
</reference>
<keyword evidence="7" id="KW-1185">Reference proteome</keyword>
<comment type="caution">
    <text evidence="6">The sequence shown here is derived from an EMBL/GenBank/DDBJ whole genome shotgun (WGS) entry which is preliminary data.</text>
</comment>
<evidence type="ECO:0000256" key="2">
    <source>
        <dbReference type="ARBA" id="ARBA00023125"/>
    </source>
</evidence>
<dbReference type="InterPro" id="IPR050109">
    <property type="entry name" value="HTH-type_TetR-like_transc_reg"/>
</dbReference>
<dbReference type="SUPFAM" id="SSF46689">
    <property type="entry name" value="Homeodomain-like"/>
    <property type="match status" value="1"/>
</dbReference>
<evidence type="ECO:0000259" key="5">
    <source>
        <dbReference type="PROSITE" id="PS50977"/>
    </source>
</evidence>
<accession>A0ABS1SR76</accession>
<dbReference type="PANTHER" id="PTHR30055">
    <property type="entry name" value="HTH-TYPE TRANSCRIPTIONAL REGULATOR RUTR"/>
    <property type="match status" value="1"/>
</dbReference>
<dbReference type="InterPro" id="IPR009057">
    <property type="entry name" value="Homeodomain-like_sf"/>
</dbReference>
<dbReference type="InterPro" id="IPR001647">
    <property type="entry name" value="HTH_TetR"/>
</dbReference>
<dbReference type="RefSeq" id="WP_202382819.1">
    <property type="nucleotide sequence ID" value="NZ_BAAAMA010000010.1"/>
</dbReference>
<keyword evidence="1" id="KW-0805">Transcription regulation</keyword>
<dbReference type="EMBL" id="QYAD01000004">
    <property type="protein sequence ID" value="MBL3690652.1"/>
    <property type="molecule type" value="Genomic_DNA"/>
</dbReference>
<evidence type="ECO:0000313" key="6">
    <source>
        <dbReference type="EMBL" id="MBL3690652.1"/>
    </source>
</evidence>